<dbReference type="Proteomes" id="UP001215151">
    <property type="component" value="Unassembled WGS sequence"/>
</dbReference>
<organism evidence="1 2">
    <name type="scientific">Trametes cubensis</name>
    <dbReference type="NCBI Taxonomy" id="1111947"/>
    <lineage>
        <taxon>Eukaryota</taxon>
        <taxon>Fungi</taxon>
        <taxon>Dikarya</taxon>
        <taxon>Basidiomycota</taxon>
        <taxon>Agaricomycotina</taxon>
        <taxon>Agaricomycetes</taxon>
        <taxon>Polyporales</taxon>
        <taxon>Polyporaceae</taxon>
        <taxon>Trametes</taxon>
    </lineage>
</organism>
<evidence type="ECO:0000313" key="2">
    <source>
        <dbReference type="Proteomes" id="UP001215151"/>
    </source>
</evidence>
<comment type="caution">
    <text evidence="1">The sequence shown here is derived from an EMBL/GenBank/DDBJ whole genome shotgun (WGS) entry which is preliminary data.</text>
</comment>
<name>A0AAD7X412_9APHY</name>
<dbReference type="EMBL" id="JAPEVG010001066">
    <property type="protein sequence ID" value="KAJ8454057.1"/>
    <property type="molecule type" value="Genomic_DNA"/>
</dbReference>
<evidence type="ECO:0000313" key="1">
    <source>
        <dbReference type="EMBL" id="KAJ8454057.1"/>
    </source>
</evidence>
<sequence length="131" mass="14365">MFAPPSADPARQRTNVANLAAFFSVDVSVRGGQYARSSKFERTPFSLQTITAPSYSTRPASPGWEGPYLAPPHLAQAAASGTIAAPRLGRRRANQWAFDFLSYRAVPWLQSLQLQQHDGIARVHCGRGLRL</sequence>
<keyword evidence="2" id="KW-1185">Reference proteome</keyword>
<accession>A0AAD7X412</accession>
<gene>
    <name evidence="1" type="ORF">ONZ51_g13248</name>
</gene>
<dbReference type="AlphaFoldDB" id="A0AAD7X412"/>
<protein>
    <submittedName>
        <fullName evidence="1">Uncharacterized protein</fullName>
    </submittedName>
</protein>
<proteinExistence type="predicted"/>
<reference evidence="1" key="1">
    <citation type="submission" date="2022-11" db="EMBL/GenBank/DDBJ databases">
        <title>Genome Sequence of Cubamyces cubensis.</title>
        <authorList>
            <person name="Buettner E."/>
        </authorList>
    </citation>
    <scope>NUCLEOTIDE SEQUENCE</scope>
    <source>
        <strain evidence="1">MPL-01</strain>
    </source>
</reference>